<dbReference type="STRING" id="1150469.RSPPHO_00886"/>
<dbReference type="Proteomes" id="UP000033220">
    <property type="component" value="Chromosome DSM 122"/>
</dbReference>
<evidence type="ECO:0000256" key="3">
    <source>
        <dbReference type="ARBA" id="ARBA00022729"/>
    </source>
</evidence>
<dbReference type="InterPro" id="IPR001638">
    <property type="entry name" value="Solute-binding_3/MltF_N"/>
</dbReference>
<dbReference type="KEGG" id="rpm:RSPPHO_00886"/>
<keyword evidence="3" id="KW-0732">Signal</keyword>
<accession>H6SRI3</accession>
<dbReference type="PANTHER" id="PTHR30085:SF7">
    <property type="entry name" value="AMINO-ACID ABC TRANSPORTER-BINDING PROTEIN YHDW-RELATED"/>
    <property type="match status" value="1"/>
</dbReference>
<dbReference type="eggNOG" id="COG0834">
    <property type="taxonomic scope" value="Bacteria"/>
</dbReference>
<proteinExistence type="inferred from homology"/>
<dbReference type="Gene3D" id="3.40.190.10">
    <property type="entry name" value="Periplasmic binding protein-like II"/>
    <property type="match status" value="2"/>
</dbReference>
<name>H6SRI3_PARPM</name>
<dbReference type="SMART" id="SM00062">
    <property type="entry name" value="PBPb"/>
    <property type="match status" value="1"/>
</dbReference>
<dbReference type="GO" id="GO:0006865">
    <property type="term" value="P:amino acid transport"/>
    <property type="evidence" value="ECO:0007669"/>
    <property type="project" value="TreeGrafter"/>
</dbReference>
<evidence type="ECO:0000313" key="6">
    <source>
        <dbReference type="Proteomes" id="UP000033220"/>
    </source>
</evidence>
<dbReference type="Pfam" id="PF00497">
    <property type="entry name" value="SBP_bac_3"/>
    <property type="match status" value="1"/>
</dbReference>
<evidence type="ECO:0000259" key="4">
    <source>
        <dbReference type="SMART" id="SM00062"/>
    </source>
</evidence>
<comment type="similarity">
    <text evidence="1">Belongs to the bacterial solute-binding protein 3 family.</text>
</comment>
<dbReference type="SUPFAM" id="SSF53850">
    <property type="entry name" value="Periplasmic binding protein-like II"/>
    <property type="match status" value="1"/>
</dbReference>
<dbReference type="InterPro" id="IPR051455">
    <property type="entry name" value="Bact_solute-bind_prot3"/>
</dbReference>
<keyword evidence="2" id="KW-0813">Transport</keyword>
<feature type="domain" description="Solute-binding protein family 3/N-terminal" evidence="4">
    <location>
        <begin position="134"/>
        <end position="365"/>
    </location>
</feature>
<sequence>MSRCVPSPWPGFSPVSMTAPLGGVKHAMAACWRAGWYHERGSLRMVGQVGLPRPLGTGRDPLHRKAGGGRVWSISVLKQTWEEERGMRGDRPKGQGGRAGLRFAGGLVVSLLLATGALAQERSPTVGRIKERGEVTCGVSPNLPGMSAVDPRGEWGGLDVSYCRALAAAVLADATRVRFVPLATTARFDALAQGDVDVLSRATTWTLSRDAGRGLTMVGVSLHDGQRLLFWNDVAGADLGAMPSGTRICALQGTTSFVVLKEVVESRALPLVIKTYLSPDEARSALFSHACDGFTDDGVALAAVLLAEAPRPQDFRLLPEVLSQEPLGPVVRDDDPAWFDIARWTLFALIQAEAWDLHRATVQVALTQPQDPMRRRFLGLDPGVGAPLGLDDQWVRRIVTQVGSYRDVYETSLGALSPLKLPRGPNALVKDGGLLWAPSFR</sequence>
<evidence type="ECO:0000256" key="2">
    <source>
        <dbReference type="ARBA" id="ARBA00022448"/>
    </source>
</evidence>
<evidence type="ECO:0000313" key="5">
    <source>
        <dbReference type="EMBL" id="CCG07512.1"/>
    </source>
</evidence>
<dbReference type="EMBL" id="HE663493">
    <property type="protein sequence ID" value="CCG07512.1"/>
    <property type="molecule type" value="Genomic_DNA"/>
</dbReference>
<organism evidence="5 6">
    <name type="scientific">Pararhodospirillum photometricum DSM 122</name>
    <dbReference type="NCBI Taxonomy" id="1150469"/>
    <lineage>
        <taxon>Bacteria</taxon>
        <taxon>Pseudomonadati</taxon>
        <taxon>Pseudomonadota</taxon>
        <taxon>Alphaproteobacteria</taxon>
        <taxon>Rhodospirillales</taxon>
        <taxon>Rhodospirillaceae</taxon>
        <taxon>Pararhodospirillum</taxon>
    </lineage>
</organism>
<gene>
    <name evidence="5" type="ORF">RSPPHO_00886</name>
</gene>
<dbReference type="PATRIC" id="fig|1150469.3.peg.1021"/>
<dbReference type="AlphaFoldDB" id="H6SRI3"/>
<keyword evidence="6" id="KW-1185">Reference proteome</keyword>
<dbReference type="HOGENOM" id="CLU_019602_3_2_5"/>
<dbReference type="PANTHER" id="PTHR30085">
    <property type="entry name" value="AMINO ACID ABC TRANSPORTER PERMEASE"/>
    <property type="match status" value="1"/>
</dbReference>
<evidence type="ECO:0000256" key="1">
    <source>
        <dbReference type="ARBA" id="ARBA00010333"/>
    </source>
</evidence>
<reference evidence="5 6" key="1">
    <citation type="submission" date="2012-02" db="EMBL/GenBank/DDBJ databases">
        <title>Shotgun genome sequence of Phaeospirillum photometricum DSM 122.</title>
        <authorList>
            <person name="Duquesne K."/>
            <person name="Sturgis J."/>
        </authorList>
    </citation>
    <scope>NUCLEOTIDE SEQUENCE [LARGE SCALE GENOMIC DNA]</scope>
    <source>
        <strain evidence="6">DSM122</strain>
    </source>
</reference>
<protein>
    <submittedName>
        <fullName evidence="5">Extracellular solute-binding protein, family 3</fullName>
    </submittedName>
</protein>